<feature type="domain" description="POTRA" evidence="4">
    <location>
        <begin position="239"/>
        <end position="313"/>
    </location>
</feature>
<dbReference type="Gene3D" id="2.40.160.50">
    <property type="entry name" value="membrane protein fhac: a member of the omp85/tpsb transporter family"/>
    <property type="match status" value="1"/>
</dbReference>
<dbReference type="InterPro" id="IPR010827">
    <property type="entry name" value="BamA/TamA_POTRA"/>
</dbReference>
<name>A0A1C3UJD6_9HYPH</name>
<sequence length="641" mass="68322">MHKRTGPRKSIAYRQAGTVAAVAAALALGPVYVENAFAFKIFGIRLWGKDDTADQVSDPVRYTVDLKADNLDRDLKEALSGSSMLISDKDKPVSGDLGVVVKARDDRDRLVATLYEKARYGAVVTITINGTSLDALPPTPTFDRSKPVAVTISVDPGPLFKLGNISLLGDAAGLDASRYGLVRGGDASSLTILKAADKIVADFKNEGHPLARLNKRDVVADHATNTVDVSMRIDSGPVAPFGNVAVTGQKSVDPDFIKRYARINEGKPYSPDELKKASDRLRKLGVFSSVTIREADKLAPDGSIPTTIEVSEGKQRYFGVGAQYSTIDGFGLQGYWGHRNLTGRADSLRIEGSVSRLGETTDIGQLDYTAGITYVRPATFYPSATFTTGLKMQSLHPDAYDANTVTASAGLAYELNDRDTVSAGGEVSYESDTTDAFGKHNYLTVAIPLEYVRDTRDNKLDPTEGYRASVLAKPSYETMGGTVFSSFEGSITGYQGVGANNNVVFAGKLAVGSLLGANSIEDIPATRRFYAGGGGSVRGYGYQEISPYNSNGDALGGRSYATASFEARVKITDTIGVVPFVDMGSVTDSTFPDFSDLRIGAGVGLRYATPFGPIRLDVAVPLNKYNNGTAYGIYAGIGQAF</sequence>
<proteinExistence type="predicted"/>
<gene>
    <name evidence="5" type="ORF">GA0061101_102502</name>
</gene>
<protein>
    <submittedName>
        <fullName evidence="5">Autotransporter secretion outer membrane protein TamA</fullName>
    </submittedName>
</protein>
<evidence type="ECO:0000259" key="4">
    <source>
        <dbReference type="PROSITE" id="PS51779"/>
    </source>
</evidence>
<dbReference type="Proteomes" id="UP000199205">
    <property type="component" value="Unassembled WGS sequence"/>
</dbReference>
<dbReference type="PROSITE" id="PS51779">
    <property type="entry name" value="POTRA"/>
    <property type="match status" value="1"/>
</dbReference>
<reference evidence="5 6" key="1">
    <citation type="submission" date="2016-08" db="EMBL/GenBank/DDBJ databases">
        <authorList>
            <person name="Seilhamer J.J."/>
        </authorList>
    </citation>
    <scope>NUCLEOTIDE SEQUENCE [LARGE SCALE GENOMIC DNA]</scope>
    <source>
        <strain evidence="5 6">P1-7</strain>
    </source>
</reference>
<dbReference type="InterPro" id="IPR034746">
    <property type="entry name" value="POTRA"/>
</dbReference>
<dbReference type="GO" id="GO:0019867">
    <property type="term" value="C:outer membrane"/>
    <property type="evidence" value="ECO:0007669"/>
    <property type="project" value="InterPro"/>
</dbReference>
<dbReference type="PANTHER" id="PTHR12815">
    <property type="entry name" value="SORTING AND ASSEMBLY MACHINERY SAMM50 PROTEIN FAMILY MEMBER"/>
    <property type="match status" value="1"/>
</dbReference>
<dbReference type="Pfam" id="PF07244">
    <property type="entry name" value="POTRA"/>
    <property type="match status" value="1"/>
</dbReference>
<evidence type="ECO:0000313" key="6">
    <source>
        <dbReference type="Proteomes" id="UP000199205"/>
    </source>
</evidence>
<dbReference type="Gene3D" id="3.10.20.310">
    <property type="entry name" value="membrane protein fhac"/>
    <property type="match status" value="1"/>
</dbReference>
<evidence type="ECO:0000256" key="1">
    <source>
        <dbReference type="ARBA" id="ARBA00004370"/>
    </source>
</evidence>
<dbReference type="PANTHER" id="PTHR12815:SF42">
    <property type="entry name" value="BACTERIAL SURFACE ANTIGEN (D15) DOMAIN-CONTAINING PROTEIN"/>
    <property type="match status" value="1"/>
</dbReference>
<comment type="subcellular location">
    <subcellularLocation>
        <location evidence="1">Membrane</location>
    </subcellularLocation>
</comment>
<dbReference type="Pfam" id="PF01103">
    <property type="entry name" value="Omp85"/>
    <property type="match status" value="1"/>
</dbReference>
<dbReference type="OrthoDB" id="9769707at2"/>
<evidence type="ECO:0000256" key="2">
    <source>
        <dbReference type="ARBA" id="ARBA00022452"/>
    </source>
</evidence>
<dbReference type="InterPro" id="IPR000184">
    <property type="entry name" value="Bac_surfAg_D15"/>
</dbReference>
<keyword evidence="2" id="KW-1134">Transmembrane beta strand</keyword>
<keyword evidence="3" id="KW-0472">Membrane</keyword>
<accession>A0A1C3UJD6</accession>
<evidence type="ECO:0000256" key="3">
    <source>
        <dbReference type="ARBA" id="ARBA00023136"/>
    </source>
</evidence>
<keyword evidence="2" id="KW-0812">Transmembrane</keyword>
<organism evidence="5 6">
    <name type="scientific">Rhizobium lusitanum</name>
    <dbReference type="NCBI Taxonomy" id="293958"/>
    <lineage>
        <taxon>Bacteria</taxon>
        <taxon>Pseudomonadati</taxon>
        <taxon>Pseudomonadota</taxon>
        <taxon>Alphaproteobacteria</taxon>
        <taxon>Hyphomicrobiales</taxon>
        <taxon>Rhizobiaceae</taxon>
        <taxon>Rhizobium/Agrobacterium group</taxon>
        <taxon>Rhizobium</taxon>
    </lineage>
</organism>
<dbReference type="InterPro" id="IPR039910">
    <property type="entry name" value="D15-like"/>
</dbReference>
<dbReference type="RefSeq" id="WP_092573219.1">
    <property type="nucleotide sequence ID" value="NZ_FMAF01000002.1"/>
</dbReference>
<dbReference type="EMBL" id="FMAF01000002">
    <property type="protein sequence ID" value="SCB15596.1"/>
    <property type="molecule type" value="Genomic_DNA"/>
</dbReference>
<evidence type="ECO:0000313" key="5">
    <source>
        <dbReference type="EMBL" id="SCB15596.1"/>
    </source>
</evidence>
<dbReference type="AlphaFoldDB" id="A0A1C3UJD6"/>